<dbReference type="Proteomes" id="UP000276133">
    <property type="component" value="Unassembled WGS sequence"/>
</dbReference>
<evidence type="ECO:0000313" key="1">
    <source>
        <dbReference type="EMBL" id="RNA10455.1"/>
    </source>
</evidence>
<proteinExistence type="predicted"/>
<gene>
    <name evidence="1" type="ORF">BpHYR1_007742</name>
</gene>
<dbReference type="AlphaFoldDB" id="A0A3M7QHL0"/>
<protein>
    <submittedName>
        <fullName evidence="1">Uncharacterized protein</fullName>
    </submittedName>
</protein>
<feature type="non-terminal residue" evidence="1">
    <location>
        <position position="67"/>
    </location>
</feature>
<reference evidence="1 2" key="1">
    <citation type="journal article" date="2018" name="Sci. Rep.">
        <title>Genomic signatures of local adaptation to the degree of environmental predictability in rotifers.</title>
        <authorList>
            <person name="Franch-Gras L."/>
            <person name="Hahn C."/>
            <person name="Garcia-Roger E.M."/>
            <person name="Carmona M.J."/>
            <person name="Serra M."/>
            <person name="Gomez A."/>
        </authorList>
    </citation>
    <scope>NUCLEOTIDE SEQUENCE [LARGE SCALE GENOMIC DNA]</scope>
    <source>
        <strain evidence="1">HYR1</strain>
    </source>
</reference>
<sequence length="67" mass="7848">MSFLNLIVDAKTKTKLYYFKEIAMKLIENTVQVFEKLQQMLCLGNLTKHKKYQTLALEVVKGQIQIQ</sequence>
<keyword evidence="2" id="KW-1185">Reference proteome</keyword>
<name>A0A3M7QHL0_BRAPC</name>
<evidence type="ECO:0000313" key="2">
    <source>
        <dbReference type="Proteomes" id="UP000276133"/>
    </source>
</evidence>
<dbReference type="EMBL" id="REGN01006197">
    <property type="protein sequence ID" value="RNA10455.1"/>
    <property type="molecule type" value="Genomic_DNA"/>
</dbReference>
<accession>A0A3M7QHL0</accession>
<organism evidence="1 2">
    <name type="scientific">Brachionus plicatilis</name>
    <name type="common">Marine rotifer</name>
    <name type="synonym">Brachionus muelleri</name>
    <dbReference type="NCBI Taxonomy" id="10195"/>
    <lineage>
        <taxon>Eukaryota</taxon>
        <taxon>Metazoa</taxon>
        <taxon>Spiralia</taxon>
        <taxon>Gnathifera</taxon>
        <taxon>Rotifera</taxon>
        <taxon>Eurotatoria</taxon>
        <taxon>Monogononta</taxon>
        <taxon>Pseudotrocha</taxon>
        <taxon>Ploima</taxon>
        <taxon>Brachionidae</taxon>
        <taxon>Brachionus</taxon>
    </lineage>
</organism>
<comment type="caution">
    <text evidence="1">The sequence shown here is derived from an EMBL/GenBank/DDBJ whole genome shotgun (WGS) entry which is preliminary data.</text>
</comment>